<comment type="caution">
    <text evidence="1">The sequence shown here is derived from an EMBL/GenBank/DDBJ whole genome shotgun (WGS) entry which is preliminary data.</text>
</comment>
<evidence type="ECO:0000313" key="2">
    <source>
        <dbReference type="Proteomes" id="UP000805704"/>
    </source>
</evidence>
<accession>A0ACB7F6F9</accession>
<keyword evidence="2" id="KW-1185">Reference proteome</keyword>
<sequence length="906" mass="102735">MPVCGALPLSDLRIQETGPVSMETGSRRRDGHTSRVGRKACAQLSESSSSSDSDEMSLSDEDEKDGPDIPACTPLAAFLSFKQEAEKRRASQVQLETTGKLSESPLVAVMSHLLTFLEQYSHFQQLQQQADQYRVQLKRHRVQHRRQMKALRASYRQRLRDKNSIISSLEEAISQQQTPSPLSEGESPSSEAGTQAGLHRLVESLYGLQGERSKLRGELRLLHSQLEQKERDRHSRIQAFQQQIDELKSCIEEREEELSRLRTATGATDSEKRVLCLSAENESLKQSLSVTQGLLQQLSTIPSQSSTMLIKENENLRSRVQQLEMSLQQRAEQLSQMERQSEQSEWRRGEELRKREDRVRELQLELDRERGKEPLVKYVTQTVEVESPATLKHLTKARQRNELLSEKLCSQNERCKQLEEHIRKSDEYSCNLQHKIAAYEREISKLREELLKEIGHLEERKEEAVKAAANCSAEHFQNLQDQFFSLQKRLTALPPTLRSMKTDYTSLRSQVRNFSDFYGAAINEAKKQISAAISEMSEANKDLLEKYRKEVALRRKYHEQLVELKGNIRVLCRVKPVLKEDQHEEDQSVVVTTDPNNESSLNVLNKGKGRIFELDKVFHPQATQEEVFQEIEPLVTSCIDGYQVCIFAYGQTGSGKTYTMEGSVENPGINQRALKHLFSEIEERKDMWSYTVTVSSVEIYNEVLRDLLSKDGDKLDIKINPDGTGQLHVPGLRVIEVKSFQHIKKILATARRNRITFGTQMNQHSSRSHALLCITVQGTDLATGSKTTGKLNLVDLAGSERVWKSGAEGERLKEAQNINRSLLALGDVIQALRARQTHIPFRNSRLTYLLQDSLGKGSKTVMVVQVSALESNVGETLCSLKFAQRVCKVELGPAARKIESGGGQCD</sequence>
<reference evidence="1" key="1">
    <citation type="submission" date="2020-04" db="EMBL/GenBank/DDBJ databases">
        <title>A chromosome-scale assembly and high-density genetic map of the yellow drum (Nibea albiflora) genome.</title>
        <authorList>
            <person name="Xu D."/>
            <person name="Zhang W."/>
            <person name="Chen R."/>
            <person name="Tan P."/>
            <person name="Wang L."/>
            <person name="Song H."/>
            <person name="Tian L."/>
            <person name="Zhu Q."/>
            <person name="Wang B."/>
        </authorList>
    </citation>
    <scope>NUCLEOTIDE SEQUENCE</scope>
    <source>
        <strain evidence="1">ZJHYS-2018</strain>
    </source>
</reference>
<dbReference type="EMBL" id="CM024804">
    <property type="protein sequence ID" value="KAG8010109.1"/>
    <property type="molecule type" value="Genomic_DNA"/>
</dbReference>
<organism evidence="1 2">
    <name type="scientific">Nibea albiflora</name>
    <name type="common">Yellow drum</name>
    <name type="synonym">Corvina albiflora</name>
    <dbReference type="NCBI Taxonomy" id="240163"/>
    <lineage>
        <taxon>Eukaryota</taxon>
        <taxon>Metazoa</taxon>
        <taxon>Chordata</taxon>
        <taxon>Craniata</taxon>
        <taxon>Vertebrata</taxon>
        <taxon>Euteleostomi</taxon>
        <taxon>Actinopterygii</taxon>
        <taxon>Neopterygii</taxon>
        <taxon>Teleostei</taxon>
        <taxon>Neoteleostei</taxon>
        <taxon>Acanthomorphata</taxon>
        <taxon>Eupercaria</taxon>
        <taxon>Sciaenidae</taxon>
        <taxon>Nibea</taxon>
    </lineage>
</organism>
<dbReference type="Proteomes" id="UP000805704">
    <property type="component" value="Chromosome 16"/>
</dbReference>
<gene>
    <name evidence="1" type="primary">KIFC3.3</name>
    <name evidence="1" type="ORF">GBF38_014290</name>
</gene>
<evidence type="ECO:0000313" key="1">
    <source>
        <dbReference type="EMBL" id="KAG8010109.1"/>
    </source>
</evidence>
<name>A0ACB7F6F9_NIBAL</name>
<protein>
    <submittedName>
        <fullName evidence="1">Kinesin-like protein KIFC3</fullName>
    </submittedName>
</protein>
<proteinExistence type="predicted"/>